<accession>A0A9Q1IKJ2</accession>
<keyword evidence="3" id="KW-1185">Reference proteome</keyword>
<sequence>MAIPQLWNDLPQMLQEAVCVSFVGPLFSTCHLYPQGEVGRGGDRTAGDQPRRKRCSESETEQDEALKVLDFNTFYVCNICGQRFYELHDGDSPFPTVYRCALIGLWGPR</sequence>
<dbReference type="EMBL" id="JAINUF010000013">
    <property type="protein sequence ID" value="KAJ8343243.1"/>
    <property type="molecule type" value="Genomic_DNA"/>
</dbReference>
<comment type="caution">
    <text evidence="2">The sequence shown here is derived from an EMBL/GenBank/DDBJ whole genome shotgun (WGS) entry which is preliminary data.</text>
</comment>
<proteinExistence type="predicted"/>
<gene>
    <name evidence="2" type="ORF">SKAU_G00305720</name>
</gene>
<evidence type="ECO:0000256" key="1">
    <source>
        <dbReference type="SAM" id="MobiDB-lite"/>
    </source>
</evidence>
<dbReference type="AlphaFoldDB" id="A0A9Q1IKJ2"/>
<reference evidence="2" key="1">
    <citation type="journal article" date="2023" name="Science">
        <title>Genome structures resolve the early diversification of teleost fishes.</title>
        <authorList>
            <person name="Parey E."/>
            <person name="Louis A."/>
            <person name="Montfort J."/>
            <person name="Bouchez O."/>
            <person name="Roques C."/>
            <person name="Iampietro C."/>
            <person name="Lluch J."/>
            <person name="Castinel A."/>
            <person name="Donnadieu C."/>
            <person name="Desvignes T."/>
            <person name="Floi Bucao C."/>
            <person name="Jouanno E."/>
            <person name="Wen M."/>
            <person name="Mejri S."/>
            <person name="Dirks R."/>
            <person name="Jansen H."/>
            <person name="Henkel C."/>
            <person name="Chen W.J."/>
            <person name="Zahm M."/>
            <person name="Cabau C."/>
            <person name="Klopp C."/>
            <person name="Thompson A.W."/>
            <person name="Robinson-Rechavi M."/>
            <person name="Braasch I."/>
            <person name="Lecointre G."/>
            <person name="Bobe J."/>
            <person name="Postlethwait J.H."/>
            <person name="Berthelot C."/>
            <person name="Roest Crollius H."/>
            <person name="Guiguen Y."/>
        </authorList>
    </citation>
    <scope>NUCLEOTIDE SEQUENCE</scope>
    <source>
        <strain evidence="2">WJC10195</strain>
    </source>
</reference>
<evidence type="ECO:0000313" key="3">
    <source>
        <dbReference type="Proteomes" id="UP001152622"/>
    </source>
</evidence>
<name>A0A9Q1IKJ2_SYNKA</name>
<dbReference type="Proteomes" id="UP001152622">
    <property type="component" value="Chromosome 13"/>
</dbReference>
<protein>
    <submittedName>
        <fullName evidence="2">Uncharacterized protein</fullName>
    </submittedName>
</protein>
<evidence type="ECO:0000313" key="2">
    <source>
        <dbReference type="EMBL" id="KAJ8343243.1"/>
    </source>
</evidence>
<organism evidence="2 3">
    <name type="scientific">Synaphobranchus kaupii</name>
    <name type="common">Kaup's arrowtooth eel</name>
    <dbReference type="NCBI Taxonomy" id="118154"/>
    <lineage>
        <taxon>Eukaryota</taxon>
        <taxon>Metazoa</taxon>
        <taxon>Chordata</taxon>
        <taxon>Craniata</taxon>
        <taxon>Vertebrata</taxon>
        <taxon>Euteleostomi</taxon>
        <taxon>Actinopterygii</taxon>
        <taxon>Neopterygii</taxon>
        <taxon>Teleostei</taxon>
        <taxon>Anguilliformes</taxon>
        <taxon>Synaphobranchidae</taxon>
        <taxon>Synaphobranchus</taxon>
    </lineage>
</organism>
<feature type="compositionally biased region" description="Basic and acidic residues" evidence="1">
    <location>
        <begin position="40"/>
        <end position="50"/>
    </location>
</feature>
<feature type="region of interest" description="Disordered" evidence="1">
    <location>
        <begin position="35"/>
        <end position="58"/>
    </location>
</feature>